<accession>A0A8E2JND6</accession>
<dbReference type="Pfam" id="PF12937">
    <property type="entry name" value="F-box-like"/>
    <property type="match status" value="1"/>
</dbReference>
<dbReference type="InterPro" id="IPR001810">
    <property type="entry name" value="F-box_dom"/>
</dbReference>
<dbReference type="AlphaFoldDB" id="A0A8E2JND6"/>
<dbReference type="EMBL" id="KV750691">
    <property type="protein sequence ID" value="OCL03755.1"/>
    <property type="molecule type" value="Genomic_DNA"/>
</dbReference>
<evidence type="ECO:0000313" key="3">
    <source>
        <dbReference type="Proteomes" id="UP000250140"/>
    </source>
</evidence>
<proteinExistence type="predicted"/>
<evidence type="ECO:0000259" key="1">
    <source>
        <dbReference type="Pfam" id="PF12937"/>
    </source>
</evidence>
<feature type="domain" description="F-box" evidence="1">
    <location>
        <begin position="7"/>
        <end position="53"/>
    </location>
</feature>
<protein>
    <recommendedName>
        <fullName evidence="1">F-box domain-containing protein</fullName>
    </recommendedName>
</protein>
<evidence type="ECO:0000313" key="2">
    <source>
        <dbReference type="EMBL" id="OCL03755.1"/>
    </source>
</evidence>
<name>A0A8E2JND6_9PEZI</name>
<gene>
    <name evidence="2" type="ORF">AOQ84DRAFT_381306</name>
</gene>
<reference evidence="2 3" key="1">
    <citation type="journal article" date="2016" name="Nat. Commun.">
        <title>Ectomycorrhizal ecology is imprinted in the genome of the dominant symbiotic fungus Cenococcum geophilum.</title>
        <authorList>
            <consortium name="DOE Joint Genome Institute"/>
            <person name="Peter M."/>
            <person name="Kohler A."/>
            <person name="Ohm R.A."/>
            <person name="Kuo A."/>
            <person name="Krutzmann J."/>
            <person name="Morin E."/>
            <person name="Arend M."/>
            <person name="Barry K.W."/>
            <person name="Binder M."/>
            <person name="Choi C."/>
            <person name="Clum A."/>
            <person name="Copeland A."/>
            <person name="Grisel N."/>
            <person name="Haridas S."/>
            <person name="Kipfer T."/>
            <person name="LaButti K."/>
            <person name="Lindquist E."/>
            <person name="Lipzen A."/>
            <person name="Maire R."/>
            <person name="Meier B."/>
            <person name="Mihaltcheva S."/>
            <person name="Molinier V."/>
            <person name="Murat C."/>
            <person name="Poggeler S."/>
            <person name="Quandt C.A."/>
            <person name="Sperisen C."/>
            <person name="Tritt A."/>
            <person name="Tisserant E."/>
            <person name="Crous P.W."/>
            <person name="Henrissat B."/>
            <person name="Nehls U."/>
            <person name="Egli S."/>
            <person name="Spatafora J.W."/>
            <person name="Grigoriev I.V."/>
            <person name="Martin F.M."/>
        </authorList>
    </citation>
    <scope>NUCLEOTIDE SEQUENCE [LARGE SCALE GENOMIC DNA]</scope>
    <source>
        <strain evidence="2 3">CBS 207.34</strain>
    </source>
</reference>
<dbReference type="InterPro" id="IPR036047">
    <property type="entry name" value="F-box-like_dom_sf"/>
</dbReference>
<sequence length="268" mass="29682">MSGMTHITDLPSELLLDIFERLRSTSSTGTMTAFLLCCRAWHDISASVLYTHVAVDSKLNSNSALSLFIRQRTYLGLVQSLTLRIHQSHLMGFSIKLPKAYDRSEGLNAILPSMSNLKTFSLVLEEQVGKDYAIPSDITAKLLKSLPETVINLELDSYGLDDIGVSGIHLCQEIGALIPRLQFLRLRISRLCPALLAPLRSTTVSTPRNSAQIDFNARTTSPLRIAVIQLDMKPDIRGNPRSCLCGTALQMKRDPRLVFPPHFANGVH</sequence>
<dbReference type="OrthoDB" id="4192220at2759"/>
<dbReference type="SUPFAM" id="SSF81383">
    <property type="entry name" value="F-box domain"/>
    <property type="match status" value="1"/>
</dbReference>
<keyword evidence="3" id="KW-1185">Reference proteome</keyword>
<organism evidence="2 3">
    <name type="scientific">Glonium stellatum</name>
    <dbReference type="NCBI Taxonomy" id="574774"/>
    <lineage>
        <taxon>Eukaryota</taxon>
        <taxon>Fungi</taxon>
        <taxon>Dikarya</taxon>
        <taxon>Ascomycota</taxon>
        <taxon>Pezizomycotina</taxon>
        <taxon>Dothideomycetes</taxon>
        <taxon>Pleosporomycetidae</taxon>
        <taxon>Gloniales</taxon>
        <taxon>Gloniaceae</taxon>
        <taxon>Glonium</taxon>
    </lineage>
</organism>
<dbReference type="Proteomes" id="UP000250140">
    <property type="component" value="Unassembled WGS sequence"/>
</dbReference>